<keyword evidence="2" id="KW-1185">Reference proteome</keyword>
<proteinExistence type="predicted"/>
<sequence>MTIQHDNILSKQILICTRLYVESINKKGAAECVMLQNNLTNMALTSIFESSFTEQRWISQISKIIAKEVNIEIDVPVSIFPVPTTLTVSKPEVYIPQLIGLGPYHHFRSELYEMERYKLAVSTRVQKQFRRLKFKQLVDKLNELEYEVRTCHHKYLDIDGETLAWIMAIDGLFLLDFLHSYVNKNDSLSSLSSTTAHLVC</sequence>
<organism evidence="1 2">
    <name type="scientific">Camellia sinensis var. sinensis</name>
    <name type="common">China tea</name>
    <dbReference type="NCBI Taxonomy" id="542762"/>
    <lineage>
        <taxon>Eukaryota</taxon>
        <taxon>Viridiplantae</taxon>
        <taxon>Streptophyta</taxon>
        <taxon>Embryophyta</taxon>
        <taxon>Tracheophyta</taxon>
        <taxon>Spermatophyta</taxon>
        <taxon>Magnoliopsida</taxon>
        <taxon>eudicotyledons</taxon>
        <taxon>Gunneridae</taxon>
        <taxon>Pentapetalae</taxon>
        <taxon>asterids</taxon>
        <taxon>Ericales</taxon>
        <taxon>Theaceae</taxon>
        <taxon>Camellia</taxon>
    </lineage>
</organism>
<dbReference type="STRING" id="542762.A0A4S4EYW6"/>
<reference evidence="1 2" key="1">
    <citation type="journal article" date="2018" name="Proc. Natl. Acad. Sci. U.S.A.">
        <title>Draft genome sequence of Camellia sinensis var. sinensis provides insights into the evolution of the tea genome and tea quality.</title>
        <authorList>
            <person name="Wei C."/>
            <person name="Yang H."/>
            <person name="Wang S."/>
            <person name="Zhao J."/>
            <person name="Liu C."/>
            <person name="Gao L."/>
            <person name="Xia E."/>
            <person name="Lu Y."/>
            <person name="Tai Y."/>
            <person name="She G."/>
            <person name="Sun J."/>
            <person name="Cao H."/>
            <person name="Tong W."/>
            <person name="Gao Q."/>
            <person name="Li Y."/>
            <person name="Deng W."/>
            <person name="Jiang X."/>
            <person name="Wang W."/>
            <person name="Chen Q."/>
            <person name="Zhang S."/>
            <person name="Li H."/>
            <person name="Wu J."/>
            <person name="Wang P."/>
            <person name="Li P."/>
            <person name="Shi C."/>
            <person name="Zheng F."/>
            <person name="Jian J."/>
            <person name="Huang B."/>
            <person name="Shan D."/>
            <person name="Shi M."/>
            <person name="Fang C."/>
            <person name="Yue Y."/>
            <person name="Li F."/>
            <person name="Li D."/>
            <person name="Wei S."/>
            <person name="Han B."/>
            <person name="Jiang C."/>
            <person name="Yin Y."/>
            <person name="Xia T."/>
            <person name="Zhang Z."/>
            <person name="Bennetzen J.L."/>
            <person name="Zhao S."/>
            <person name="Wan X."/>
        </authorList>
    </citation>
    <scope>NUCLEOTIDE SEQUENCE [LARGE SCALE GENOMIC DNA]</scope>
    <source>
        <strain evidence="2">cv. Shuchazao</strain>
        <tissue evidence="1">Leaf</tissue>
    </source>
</reference>
<comment type="caution">
    <text evidence="1">The sequence shown here is derived from an EMBL/GenBank/DDBJ whole genome shotgun (WGS) entry which is preliminary data.</text>
</comment>
<dbReference type="EMBL" id="SDRB02000912">
    <property type="protein sequence ID" value="THG22269.1"/>
    <property type="molecule type" value="Genomic_DNA"/>
</dbReference>
<protein>
    <submittedName>
        <fullName evidence="1">Uncharacterized protein</fullName>
    </submittedName>
</protein>
<dbReference type="InterPro" id="IPR004158">
    <property type="entry name" value="DUF247_pln"/>
</dbReference>
<dbReference type="Pfam" id="PF03140">
    <property type="entry name" value="DUF247"/>
    <property type="match status" value="1"/>
</dbReference>
<name>A0A4S4EYW6_CAMSN</name>
<dbReference type="PANTHER" id="PTHR31170">
    <property type="entry name" value="BNAC04G53230D PROTEIN"/>
    <property type="match status" value="1"/>
</dbReference>
<dbReference type="Proteomes" id="UP000306102">
    <property type="component" value="Unassembled WGS sequence"/>
</dbReference>
<gene>
    <name evidence="1" type="ORF">TEA_017581</name>
</gene>
<evidence type="ECO:0000313" key="1">
    <source>
        <dbReference type="EMBL" id="THG22269.1"/>
    </source>
</evidence>
<dbReference type="AlphaFoldDB" id="A0A4S4EYW6"/>
<accession>A0A4S4EYW6</accession>
<dbReference type="PANTHER" id="PTHR31170:SF25">
    <property type="entry name" value="BNAA09G04570D PROTEIN"/>
    <property type="match status" value="1"/>
</dbReference>
<evidence type="ECO:0000313" key="2">
    <source>
        <dbReference type="Proteomes" id="UP000306102"/>
    </source>
</evidence>